<reference evidence="10" key="1">
    <citation type="journal article" date="2014" name="Int. J. Syst. Evol. Microbiol.">
        <title>Complete genome sequence of Corynebacterium casei LMG S-19264T (=DSM 44701T), isolated from a smear-ripened cheese.</title>
        <authorList>
            <consortium name="US DOE Joint Genome Institute (JGI-PGF)"/>
            <person name="Walter F."/>
            <person name="Albersmeier A."/>
            <person name="Kalinowski J."/>
            <person name="Ruckert C."/>
        </authorList>
    </citation>
    <scope>NUCLEOTIDE SEQUENCE</scope>
    <source>
        <strain evidence="10">KCTC 32437</strain>
    </source>
</reference>
<evidence type="ECO:0000256" key="4">
    <source>
        <dbReference type="ARBA" id="ARBA00022801"/>
    </source>
</evidence>
<sequence>MCGRYAATLPPEQMQELFRTLNQLEIVPRYNIAPTQPIVAIWEDAGYRKVHFARWGLVPRWVKDPREFPLLVNARAETMEEKPAFRDVLKHGRCIVPASGYYEWHTGPDRTKQPYYITRSDDQPIALAGLYATWVGPQGEEIDSVATITVPANRQMSEIHDRMPAILRGDEIDRWLDVREIRAAEARQLALPLPEGALKFHPVSRRVNTAKFDDPDLIKPVDIEPPAAPEAEPEAKPKKAAGGQLDLF</sequence>
<dbReference type="Pfam" id="PF02586">
    <property type="entry name" value="SRAP"/>
    <property type="match status" value="1"/>
</dbReference>
<dbReference type="EC" id="3.4.-.-" evidence="8"/>
<keyword evidence="5" id="KW-0190">Covalent protein-DNA linkage</keyword>
<dbReference type="GO" id="GO:0008233">
    <property type="term" value="F:peptidase activity"/>
    <property type="evidence" value="ECO:0007669"/>
    <property type="project" value="UniProtKB-KW"/>
</dbReference>
<keyword evidence="7" id="KW-0456">Lyase</keyword>
<comment type="similarity">
    <text evidence="1 8">Belongs to the SOS response-associated peptidase family.</text>
</comment>
<evidence type="ECO:0000256" key="9">
    <source>
        <dbReference type="SAM" id="MobiDB-lite"/>
    </source>
</evidence>
<keyword evidence="4 8" id="KW-0378">Hydrolase</keyword>
<keyword evidence="3" id="KW-0227">DNA damage</keyword>
<reference evidence="10" key="2">
    <citation type="submission" date="2020-09" db="EMBL/GenBank/DDBJ databases">
        <authorList>
            <person name="Sun Q."/>
            <person name="Kim S."/>
        </authorList>
    </citation>
    <scope>NUCLEOTIDE SEQUENCE</scope>
    <source>
        <strain evidence="10">KCTC 32437</strain>
    </source>
</reference>
<dbReference type="GO" id="GO:0016829">
    <property type="term" value="F:lyase activity"/>
    <property type="evidence" value="ECO:0007669"/>
    <property type="project" value="UniProtKB-KW"/>
</dbReference>
<dbReference type="Gene3D" id="3.90.1680.10">
    <property type="entry name" value="SOS response associated peptidase-like"/>
    <property type="match status" value="1"/>
</dbReference>
<dbReference type="Proteomes" id="UP000646579">
    <property type="component" value="Unassembled WGS sequence"/>
</dbReference>
<evidence type="ECO:0000256" key="8">
    <source>
        <dbReference type="RuleBase" id="RU364100"/>
    </source>
</evidence>
<accession>A0A918SBB7</accession>
<evidence type="ECO:0000256" key="5">
    <source>
        <dbReference type="ARBA" id="ARBA00023124"/>
    </source>
</evidence>
<dbReference type="SUPFAM" id="SSF143081">
    <property type="entry name" value="BB1717-like"/>
    <property type="match status" value="1"/>
</dbReference>
<evidence type="ECO:0000256" key="6">
    <source>
        <dbReference type="ARBA" id="ARBA00023125"/>
    </source>
</evidence>
<name>A0A918SBB7_9HYPH</name>
<evidence type="ECO:0000313" key="11">
    <source>
        <dbReference type="Proteomes" id="UP000646579"/>
    </source>
</evidence>
<evidence type="ECO:0000313" key="10">
    <source>
        <dbReference type="EMBL" id="GHA30213.1"/>
    </source>
</evidence>
<dbReference type="GO" id="GO:0106300">
    <property type="term" value="P:protein-DNA covalent cross-linking repair"/>
    <property type="evidence" value="ECO:0007669"/>
    <property type="project" value="InterPro"/>
</dbReference>
<dbReference type="RefSeq" id="WP_189426296.1">
    <property type="nucleotide sequence ID" value="NZ_BMZE01000003.1"/>
</dbReference>
<feature type="region of interest" description="Disordered" evidence="9">
    <location>
        <begin position="214"/>
        <end position="248"/>
    </location>
</feature>
<dbReference type="EMBL" id="BMZE01000003">
    <property type="protein sequence ID" value="GHA30213.1"/>
    <property type="molecule type" value="Genomic_DNA"/>
</dbReference>
<organism evidence="10 11">
    <name type="scientific">Devosia pacifica</name>
    <dbReference type="NCBI Taxonomy" id="1335967"/>
    <lineage>
        <taxon>Bacteria</taxon>
        <taxon>Pseudomonadati</taxon>
        <taxon>Pseudomonadota</taxon>
        <taxon>Alphaproteobacteria</taxon>
        <taxon>Hyphomicrobiales</taxon>
        <taxon>Devosiaceae</taxon>
        <taxon>Devosia</taxon>
    </lineage>
</organism>
<evidence type="ECO:0000256" key="7">
    <source>
        <dbReference type="ARBA" id="ARBA00023239"/>
    </source>
</evidence>
<keyword evidence="2 8" id="KW-0645">Protease</keyword>
<dbReference type="InterPro" id="IPR036590">
    <property type="entry name" value="SRAP-like"/>
</dbReference>
<dbReference type="PANTHER" id="PTHR13604">
    <property type="entry name" value="DC12-RELATED"/>
    <property type="match status" value="1"/>
</dbReference>
<dbReference type="GO" id="GO:0006508">
    <property type="term" value="P:proteolysis"/>
    <property type="evidence" value="ECO:0007669"/>
    <property type="project" value="UniProtKB-KW"/>
</dbReference>
<dbReference type="PANTHER" id="PTHR13604:SF0">
    <property type="entry name" value="ABASIC SITE PROCESSING PROTEIN HMCES"/>
    <property type="match status" value="1"/>
</dbReference>
<dbReference type="GO" id="GO:0003697">
    <property type="term" value="F:single-stranded DNA binding"/>
    <property type="evidence" value="ECO:0007669"/>
    <property type="project" value="InterPro"/>
</dbReference>
<keyword evidence="6" id="KW-0238">DNA-binding</keyword>
<gene>
    <name evidence="10" type="ORF">GCM10007989_27400</name>
</gene>
<evidence type="ECO:0000256" key="3">
    <source>
        <dbReference type="ARBA" id="ARBA00022763"/>
    </source>
</evidence>
<comment type="caution">
    <text evidence="10">The sequence shown here is derived from an EMBL/GenBank/DDBJ whole genome shotgun (WGS) entry which is preliminary data.</text>
</comment>
<dbReference type="AlphaFoldDB" id="A0A918SBB7"/>
<evidence type="ECO:0000256" key="2">
    <source>
        <dbReference type="ARBA" id="ARBA00022670"/>
    </source>
</evidence>
<proteinExistence type="inferred from homology"/>
<keyword evidence="11" id="KW-1185">Reference proteome</keyword>
<evidence type="ECO:0000256" key="1">
    <source>
        <dbReference type="ARBA" id="ARBA00008136"/>
    </source>
</evidence>
<protein>
    <recommendedName>
        <fullName evidence="8">Abasic site processing protein</fullName>
        <ecNumber evidence="8">3.4.-.-</ecNumber>
    </recommendedName>
</protein>
<dbReference type="InterPro" id="IPR003738">
    <property type="entry name" value="SRAP"/>
</dbReference>